<dbReference type="InterPro" id="IPR008947">
    <property type="entry name" value="PLipase_C/P1_nuclease_dom_sf"/>
</dbReference>
<dbReference type="GO" id="GO:0004519">
    <property type="term" value="F:endonuclease activity"/>
    <property type="evidence" value="ECO:0007669"/>
    <property type="project" value="UniProtKB-KW"/>
</dbReference>
<name>A0A5C6ZIV7_9FLAO</name>
<proteinExistence type="predicted"/>
<reference evidence="7 8" key="1">
    <citation type="submission" date="2019-08" db="EMBL/GenBank/DDBJ databases">
        <title>Genomes of Subsaximicrobium wynnwilliamsii strains.</title>
        <authorList>
            <person name="Bowman J.P."/>
        </authorList>
    </citation>
    <scope>NUCLEOTIDE SEQUENCE [LARGE SCALE GENOMIC DNA]</scope>
    <source>
        <strain evidence="7 8">2-80-2</strain>
    </source>
</reference>
<keyword evidence="4" id="KW-0378">Hydrolase</keyword>
<gene>
    <name evidence="7" type="ORF">ESY86_06355</name>
</gene>
<keyword evidence="3" id="KW-0255">Endonuclease</keyword>
<dbReference type="AlphaFoldDB" id="A0A5C6ZIV7"/>
<dbReference type="PANTHER" id="PTHR33146">
    <property type="entry name" value="ENDONUCLEASE 4"/>
    <property type="match status" value="1"/>
</dbReference>
<evidence type="ECO:0000256" key="4">
    <source>
        <dbReference type="ARBA" id="ARBA00022801"/>
    </source>
</evidence>
<dbReference type="Pfam" id="PF02265">
    <property type="entry name" value="S1-P1_nuclease"/>
    <property type="match status" value="1"/>
</dbReference>
<keyword evidence="1" id="KW-0540">Nuclease</keyword>
<dbReference type="OrthoDB" id="267579at2"/>
<evidence type="ECO:0000256" key="5">
    <source>
        <dbReference type="ARBA" id="ARBA00023157"/>
    </source>
</evidence>
<dbReference type="GO" id="GO:0003676">
    <property type="term" value="F:nucleic acid binding"/>
    <property type="evidence" value="ECO:0007669"/>
    <property type="project" value="InterPro"/>
</dbReference>
<evidence type="ECO:0000256" key="2">
    <source>
        <dbReference type="ARBA" id="ARBA00022723"/>
    </source>
</evidence>
<dbReference type="PANTHER" id="PTHR33146:SF10">
    <property type="entry name" value="STRAND-SPECIFIC NUCLEASE, PUTATIVE-RELATED"/>
    <property type="match status" value="1"/>
</dbReference>
<organism evidence="7 8">
    <name type="scientific">Subsaximicrobium wynnwilliamsii</name>
    <dbReference type="NCBI Taxonomy" id="291179"/>
    <lineage>
        <taxon>Bacteria</taxon>
        <taxon>Pseudomonadati</taxon>
        <taxon>Bacteroidota</taxon>
        <taxon>Flavobacteriia</taxon>
        <taxon>Flavobacteriales</taxon>
        <taxon>Flavobacteriaceae</taxon>
        <taxon>Subsaximicrobium</taxon>
    </lineage>
</organism>
<dbReference type="GO" id="GO:0006308">
    <property type="term" value="P:DNA catabolic process"/>
    <property type="evidence" value="ECO:0007669"/>
    <property type="project" value="InterPro"/>
</dbReference>
<evidence type="ECO:0000256" key="6">
    <source>
        <dbReference type="ARBA" id="ARBA00023180"/>
    </source>
</evidence>
<keyword evidence="2" id="KW-0479">Metal-binding</keyword>
<dbReference type="GO" id="GO:0016788">
    <property type="term" value="F:hydrolase activity, acting on ester bonds"/>
    <property type="evidence" value="ECO:0007669"/>
    <property type="project" value="InterPro"/>
</dbReference>
<dbReference type="Proteomes" id="UP000321578">
    <property type="component" value="Unassembled WGS sequence"/>
</dbReference>
<dbReference type="CDD" id="cd11010">
    <property type="entry name" value="S1-P1_nuclease"/>
    <property type="match status" value="1"/>
</dbReference>
<dbReference type="Gene3D" id="1.10.575.10">
    <property type="entry name" value="P1 Nuclease"/>
    <property type="match status" value="1"/>
</dbReference>
<sequence>MKSSFFALLFTISILTTYANTQPTWGRTGHRVVGAIADNYLNNSTKRKIEKILNHESLALVSTFPDEIKYDERYDQFKTWHYVNMSLDETYGTSEKNPEGDMVTGIEFCKQVLTNENSTAADKAFYLKMLIHLIGDLHQPMHLGLKEDRGGNDFDVQWFYKDSNLHKVWDSQMVEGYDMSYSELVTNSPYLSKDEIEAIERGSLSDWVTETHKLTKIVYASAEKGDNLRNEYAFKYLGLAREQMQKAGIRLAVVLNDIL</sequence>
<evidence type="ECO:0000313" key="8">
    <source>
        <dbReference type="Proteomes" id="UP000321578"/>
    </source>
</evidence>
<dbReference type="SUPFAM" id="SSF48537">
    <property type="entry name" value="Phospholipase C/P1 nuclease"/>
    <property type="match status" value="1"/>
</dbReference>
<evidence type="ECO:0000313" key="7">
    <source>
        <dbReference type="EMBL" id="TXD89823.1"/>
    </source>
</evidence>
<keyword evidence="6" id="KW-0325">Glycoprotein</keyword>
<dbReference type="RefSeq" id="WP_147085767.1">
    <property type="nucleotide sequence ID" value="NZ_VORM01000005.1"/>
</dbReference>
<comment type="caution">
    <text evidence="7">The sequence shown here is derived from an EMBL/GenBank/DDBJ whole genome shotgun (WGS) entry which is preliminary data.</text>
</comment>
<dbReference type="InterPro" id="IPR003154">
    <property type="entry name" value="S1/P1nuclease"/>
</dbReference>
<evidence type="ECO:0000256" key="3">
    <source>
        <dbReference type="ARBA" id="ARBA00022759"/>
    </source>
</evidence>
<keyword evidence="8" id="KW-1185">Reference proteome</keyword>
<dbReference type="GO" id="GO:0046872">
    <property type="term" value="F:metal ion binding"/>
    <property type="evidence" value="ECO:0007669"/>
    <property type="project" value="UniProtKB-KW"/>
</dbReference>
<protein>
    <submittedName>
        <fullName evidence="7">S1/P1 nuclease</fullName>
    </submittedName>
</protein>
<evidence type="ECO:0000256" key="1">
    <source>
        <dbReference type="ARBA" id="ARBA00022722"/>
    </source>
</evidence>
<keyword evidence="5" id="KW-1015">Disulfide bond</keyword>
<accession>A0A5C6ZIV7</accession>
<dbReference type="EMBL" id="VORO01000005">
    <property type="protein sequence ID" value="TXD89823.1"/>
    <property type="molecule type" value="Genomic_DNA"/>
</dbReference>